<protein>
    <submittedName>
        <fullName evidence="2">Uncharacterized protein</fullName>
    </submittedName>
</protein>
<proteinExistence type="predicted"/>
<sequence length="78" mass="9070">MIILSVLGKEEALARPPSASTSCGSCRQLQQELQEVRQQLQQERQQLQQQLQQQSQEIARFRRRASVSPPVDLRRRSR</sequence>
<gene>
    <name evidence="2" type="ORF">GPM918_LOCUS38494</name>
    <name evidence="3" type="ORF">SRO942_LOCUS39320</name>
</gene>
<feature type="region of interest" description="Disordered" evidence="1">
    <location>
        <begin position="58"/>
        <end position="78"/>
    </location>
</feature>
<reference evidence="2" key="1">
    <citation type="submission" date="2021-02" db="EMBL/GenBank/DDBJ databases">
        <authorList>
            <person name="Nowell W R."/>
        </authorList>
    </citation>
    <scope>NUCLEOTIDE SEQUENCE</scope>
</reference>
<keyword evidence="4" id="KW-1185">Reference proteome</keyword>
<evidence type="ECO:0000313" key="2">
    <source>
        <dbReference type="EMBL" id="CAF1538667.1"/>
    </source>
</evidence>
<name>A0A815VZC5_9BILA</name>
<dbReference type="EMBL" id="CAJNOQ010025598">
    <property type="protein sequence ID" value="CAF1538667.1"/>
    <property type="molecule type" value="Genomic_DNA"/>
</dbReference>
<dbReference type="EMBL" id="CAJOBC010091221">
    <property type="protein sequence ID" value="CAF4398766.1"/>
    <property type="molecule type" value="Genomic_DNA"/>
</dbReference>
<dbReference type="Proteomes" id="UP000663829">
    <property type="component" value="Unassembled WGS sequence"/>
</dbReference>
<accession>A0A815VZC5</accession>
<dbReference type="Proteomes" id="UP000681722">
    <property type="component" value="Unassembled WGS sequence"/>
</dbReference>
<organism evidence="2 4">
    <name type="scientific">Didymodactylos carnosus</name>
    <dbReference type="NCBI Taxonomy" id="1234261"/>
    <lineage>
        <taxon>Eukaryota</taxon>
        <taxon>Metazoa</taxon>
        <taxon>Spiralia</taxon>
        <taxon>Gnathifera</taxon>
        <taxon>Rotifera</taxon>
        <taxon>Eurotatoria</taxon>
        <taxon>Bdelloidea</taxon>
        <taxon>Philodinida</taxon>
        <taxon>Philodinidae</taxon>
        <taxon>Didymodactylos</taxon>
    </lineage>
</organism>
<evidence type="ECO:0000313" key="4">
    <source>
        <dbReference type="Proteomes" id="UP000663829"/>
    </source>
</evidence>
<dbReference type="SUPFAM" id="SSF58113">
    <property type="entry name" value="Apolipoprotein A-I"/>
    <property type="match status" value="1"/>
</dbReference>
<evidence type="ECO:0000256" key="1">
    <source>
        <dbReference type="SAM" id="MobiDB-lite"/>
    </source>
</evidence>
<comment type="caution">
    <text evidence="2">The sequence shown here is derived from an EMBL/GenBank/DDBJ whole genome shotgun (WGS) entry which is preliminary data.</text>
</comment>
<evidence type="ECO:0000313" key="3">
    <source>
        <dbReference type="EMBL" id="CAF4398766.1"/>
    </source>
</evidence>
<dbReference type="AlphaFoldDB" id="A0A815VZC5"/>